<keyword evidence="3" id="KW-0233">DNA recombination</keyword>
<proteinExistence type="predicted"/>
<dbReference type="InterPro" id="IPR011010">
    <property type="entry name" value="DNA_brk_join_enz"/>
</dbReference>
<gene>
    <name evidence="6" type="ORF">BvMPK_3873</name>
</gene>
<dbReference type="EMBL" id="CP013020">
    <property type="protein sequence ID" value="ALK86431.1"/>
    <property type="molecule type" value="Genomic_DNA"/>
</dbReference>
<dbReference type="SUPFAM" id="SSF56349">
    <property type="entry name" value="DNA breaking-rejoining enzymes"/>
    <property type="match status" value="1"/>
</dbReference>
<dbReference type="AlphaFoldDB" id="A0A0P0M5D9"/>
<evidence type="ECO:0000256" key="1">
    <source>
        <dbReference type="ARBA" id="ARBA00022908"/>
    </source>
</evidence>
<dbReference type="InterPro" id="IPR013762">
    <property type="entry name" value="Integrase-like_cat_sf"/>
</dbReference>
<name>A0A0P0M5D9_PHOVU</name>
<dbReference type="Proteomes" id="UP000061587">
    <property type="component" value="Chromosome"/>
</dbReference>
<evidence type="ECO:0000313" key="7">
    <source>
        <dbReference type="Proteomes" id="UP000061587"/>
    </source>
</evidence>
<protein>
    <submittedName>
        <fullName evidence="6">Integrase</fullName>
    </submittedName>
</protein>
<dbReference type="GO" id="GO:0015074">
    <property type="term" value="P:DNA integration"/>
    <property type="evidence" value="ECO:0007669"/>
    <property type="project" value="UniProtKB-KW"/>
</dbReference>
<organism evidence="6 7">
    <name type="scientific">Phocaeicola vulgatus</name>
    <name type="common">Bacteroides vulgatus</name>
    <dbReference type="NCBI Taxonomy" id="821"/>
    <lineage>
        <taxon>Bacteria</taxon>
        <taxon>Pseudomonadati</taxon>
        <taxon>Bacteroidota</taxon>
        <taxon>Bacteroidia</taxon>
        <taxon>Bacteroidales</taxon>
        <taxon>Bacteroidaceae</taxon>
        <taxon>Phocaeicola</taxon>
    </lineage>
</organism>
<evidence type="ECO:0000259" key="5">
    <source>
        <dbReference type="PROSITE" id="PS51900"/>
    </source>
</evidence>
<dbReference type="PROSITE" id="PS51900">
    <property type="entry name" value="CB"/>
    <property type="match status" value="1"/>
</dbReference>
<dbReference type="InterPro" id="IPR010998">
    <property type="entry name" value="Integrase_recombinase_N"/>
</dbReference>
<dbReference type="PATRIC" id="fig|821.40.peg.4644"/>
<dbReference type="InterPro" id="IPR044068">
    <property type="entry name" value="CB"/>
</dbReference>
<evidence type="ECO:0000256" key="4">
    <source>
        <dbReference type="PROSITE-ProRule" id="PRU01248"/>
    </source>
</evidence>
<evidence type="ECO:0000256" key="2">
    <source>
        <dbReference type="ARBA" id="ARBA00023125"/>
    </source>
</evidence>
<keyword evidence="2 4" id="KW-0238">DNA-binding</keyword>
<evidence type="ECO:0000313" key="6">
    <source>
        <dbReference type="EMBL" id="ALK86431.1"/>
    </source>
</evidence>
<dbReference type="GO" id="GO:0003677">
    <property type="term" value="F:DNA binding"/>
    <property type="evidence" value="ECO:0007669"/>
    <property type="project" value="UniProtKB-UniRule"/>
</dbReference>
<dbReference type="Gene3D" id="1.10.443.10">
    <property type="entry name" value="Intergrase catalytic core"/>
    <property type="match status" value="1"/>
</dbReference>
<dbReference type="Gene3D" id="1.10.150.130">
    <property type="match status" value="1"/>
</dbReference>
<evidence type="ECO:0000256" key="3">
    <source>
        <dbReference type="ARBA" id="ARBA00023172"/>
    </source>
</evidence>
<dbReference type="InterPro" id="IPR025269">
    <property type="entry name" value="SAM-like_dom"/>
</dbReference>
<dbReference type="GO" id="GO:0006310">
    <property type="term" value="P:DNA recombination"/>
    <property type="evidence" value="ECO:0007669"/>
    <property type="project" value="UniProtKB-KW"/>
</dbReference>
<reference evidence="6 7" key="2">
    <citation type="journal article" date="2016" name="Genome Biol. Evol.">
        <title>Extensive mobilome-driven genome diversification in mouse gut-associated Bacteroides vulgatus mpk.</title>
        <authorList>
            <person name="Lange A."/>
            <person name="Beier S."/>
            <person name="Steimle A."/>
            <person name="Autenrieth I.B."/>
            <person name="Huson D.H."/>
            <person name="Frick J.S."/>
        </authorList>
    </citation>
    <scope>NUCLEOTIDE SEQUENCE [LARGE SCALE GENOMIC DNA]</scope>
    <source>
        <strain evidence="7">mpk</strain>
    </source>
</reference>
<dbReference type="PANTHER" id="PTHR30349">
    <property type="entry name" value="PHAGE INTEGRASE-RELATED"/>
    <property type="match status" value="1"/>
</dbReference>
<dbReference type="InterPro" id="IPR050090">
    <property type="entry name" value="Tyrosine_recombinase_XerCD"/>
</dbReference>
<feature type="domain" description="Core-binding (CB)" evidence="5">
    <location>
        <begin position="104"/>
        <end position="186"/>
    </location>
</feature>
<reference evidence="7" key="1">
    <citation type="submission" date="2015-10" db="EMBL/GenBank/DDBJ databases">
        <title>Extensive mobilome-driven genome diversification in gut-associated Bacteroides vulgatus mpk.</title>
        <authorList>
            <person name="Beier S."/>
            <person name="Lange A."/>
            <person name="Huson D.H."/>
            <person name="Frick J.-S."/>
            <person name="Autenrieth I.B."/>
        </authorList>
    </citation>
    <scope>NUCLEOTIDE SEQUENCE [LARGE SCALE GENOMIC DNA]</scope>
    <source>
        <strain evidence="7">mpk</strain>
    </source>
</reference>
<keyword evidence="1" id="KW-0229">DNA integration</keyword>
<dbReference type="PANTHER" id="PTHR30349:SF64">
    <property type="entry name" value="PROPHAGE INTEGRASE INTD-RELATED"/>
    <property type="match status" value="1"/>
</dbReference>
<sequence length="395" mass="46233">MNMANLSIVIVPAKKLSNGRHRVRIAVAHRSQTRYISTQFILDSANQMKNGRVVKHENAANINACLRKLINEYEEILSSIHYQSNISCTELIHVITREQQKKGITFNTVVKEYLSMMEADDRKKSHKLYNIACAKFLKHMKGDFPLVQLSPTHIQSFADVMKAEGLKETSIRIYLTLIKVILNYARKMNYVTYLVHPFVLFKMPVSNIRELDLSVDELKKIRDVKLFKSVHIMARDIFMLTYYLGGINLRDLMEYDFTKGNCMRYIRHKTRNSKKNENEIAFTIQPEAQTIIERYISENGKLVFGKYESYEKVYSLVFRHIGKVTDLAGINRKVSYYSARKTFAQHGYDIGIEIEKIEYCIGHSMKNNRPIFNYIRIMQEHADKVFREIFDQLLK</sequence>
<dbReference type="Pfam" id="PF13102">
    <property type="entry name" value="Phage_int_SAM_5"/>
    <property type="match status" value="1"/>
</dbReference>
<accession>A0A0P0M5D9</accession>